<reference evidence="1" key="1">
    <citation type="submission" date="2018-04" db="EMBL/GenBank/DDBJ databases">
        <title>WGS assembly of Panicum hallii.</title>
        <authorList>
            <person name="Lovell J."/>
            <person name="Jenkins J."/>
            <person name="Lowry D."/>
            <person name="Mamidi S."/>
            <person name="Sreedasyam A."/>
            <person name="Weng X."/>
            <person name="Barry K."/>
            <person name="Bonette J."/>
            <person name="Campitelli B."/>
            <person name="Daum C."/>
            <person name="Gordon S."/>
            <person name="Gould B."/>
            <person name="Lipzen A."/>
            <person name="Macqueen A."/>
            <person name="Palacio-Mejia J."/>
            <person name="Plott C."/>
            <person name="Shakirov E."/>
            <person name="Shu S."/>
            <person name="Yoshinaga Y."/>
            <person name="Zane M."/>
            <person name="Rokhsar D."/>
            <person name="Grimwood J."/>
            <person name="Schmutz J."/>
            <person name="Juenger T."/>
        </authorList>
    </citation>
    <scope>NUCLEOTIDE SEQUENCE [LARGE SCALE GENOMIC DNA]</scope>
    <source>
        <strain evidence="1">FIL2</strain>
    </source>
</reference>
<accession>A0A2T8IMA2</accession>
<dbReference type="AlphaFoldDB" id="A0A2T8IMA2"/>
<evidence type="ECO:0000313" key="1">
    <source>
        <dbReference type="EMBL" id="PVH38779.1"/>
    </source>
</evidence>
<sequence>MTSPIIFGPSFRKETSQVHTVLSFCHLLLELRCAMLSSLLKVLLIGTSLIIIIGS</sequence>
<name>A0A2T8IMA2_9POAL</name>
<proteinExistence type="predicted"/>
<dbReference type="Gramene" id="PVH38779">
    <property type="protein sequence ID" value="PVH38779"/>
    <property type="gene ID" value="PAHAL_5G350700"/>
</dbReference>
<dbReference type="Proteomes" id="UP000243499">
    <property type="component" value="Chromosome 5"/>
</dbReference>
<gene>
    <name evidence="1" type="ORF">PAHAL_5G350700</name>
</gene>
<dbReference type="EMBL" id="CM008050">
    <property type="protein sequence ID" value="PVH38779.1"/>
    <property type="molecule type" value="Genomic_DNA"/>
</dbReference>
<protein>
    <submittedName>
        <fullName evidence="1">Uncharacterized protein</fullName>
    </submittedName>
</protein>
<organism evidence="1">
    <name type="scientific">Panicum hallii</name>
    <dbReference type="NCBI Taxonomy" id="206008"/>
    <lineage>
        <taxon>Eukaryota</taxon>
        <taxon>Viridiplantae</taxon>
        <taxon>Streptophyta</taxon>
        <taxon>Embryophyta</taxon>
        <taxon>Tracheophyta</taxon>
        <taxon>Spermatophyta</taxon>
        <taxon>Magnoliopsida</taxon>
        <taxon>Liliopsida</taxon>
        <taxon>Poales</taxon>
        <taxon>Poaceae</taxon>
        <taxon>PACMAD clade</taxon>
        <taxon>Panicoideae</taxon>
        <taxon>Panicodae</taxon>
        <taxon>Paniceae</taxon>
        <taxon>Panicinae</taxon>
        <taxon>Panicum</taxon>
        <taxon>Panicum sect. Panicum</taxon>
    </lineage>
</organism>